<keyword evidence="1" id="KW-1133">Transmembrane helix</keyword>
<name>A0A8B8GB70_9HEMI</name>
<feature type="transmembrane region" description="Helical" evidence="1">
    <location>
        <begin position="89"/>
        <end position="108"/>
    </location>
</feature>
<keyword evidence="2" id="KW-0732">Signal</keyword>
<dbReference type="RefSeq" id="XP_025420020.1">
    <property type="nucleotide sequence ID" value="XM_025564235.1"/>
</dbReference>
<protein>
    <submittedName>
        <fullName evidence="4 5">Uncharacterized protein LOC112690265</fullName>
    </submittedName>
</protein>
<feature type="chain" id="PRO_5044666607" evidence="2">
    <location>
        <begin position="25"/>
        <end position="191"/>
    </location>
</feature>
<evidence type="ECO:0000256" key="2">
    <source>
        <dbReference type="SAM" id="SignalP"/>
    </source>
</evidence>
<evidence type="ECO:0000313" key="5">
    <source>
        <dbReference type="RefSeq" id="XP_025420020.1"/>
    </source>
</evidence>
<dbReference type="Proteomes" id="UP000694846">
    <property type="component" value="Unplaced"/>
</dbReference>
<feature type="signal peptide" evidence="2">
    <location>
        <begin position="1"/>
        <end position="24"/>
    </location>
</feature>
<dbReference type="RefSeq" id="XP_025420019.1">
    <property type="nucleotide sequence ID" value="XM_025564234.1"/>
</dbReference>
<keyword evidence="3" id="KW-1185">Reference proteome</keyword>
<sequence>MIMRTTAVTVITVCFVVANFAARADHVEKPSDEIATAKSDVQQQQNADAGVDINVTALAARFIQDYVTPTICSYLPSFCAKYQLQSRGIQSYLATAGTLFAGVLGIILTKIKILMVLSIMTTVIGKMLMLYAFLKSDHYHHKPHHVPFVKYTKDKYYIKHSPLEHSQDFIAESHYSPYQGHSPSGVSYYKR</sequence>
<accession>A0A8B8GB70</accession>
<evidence type="ECO:0000313" key="3">
    <source>
        <dbReference type="Proteomes" id="UP000694846"/>
    </source>
</evidence>
<dbReference type="AlphaFoldDB" id="A0A8B8GB70"/>
<keyword evidence="1" id="KW-0472">Membrane</keyword>
<organism evidence="3 5">
    <name type="scientific">Sipha flava</name>
    <name type="common">yellow sugarcane aphid</name>
    <dbReference type="NCBI Taxonomy" id="143950"/>
    <lineage>
        <taxon>Eukaryota</taxon>
        <taxon>Metazoa</taxon>
        <taxon>Ecdysozoa</taxon>
        <taxon>Arthropoda</taxon>
        <taxon>Hexapoda</taxon>
        <taxon>Insecta</taxon>
        <taxon>Pterygota</taxon>
        <taxon>Neoptera</taxon>
        <taxon>Paraneoptera</taxon>
        <taxon>Hemiptera</taxon>
        <taxon>Sternorrhyncha</taxon>
        <taxon>Aphidomorpha</taxon>
        <taxon>Aphidoidea</taxon>
        <taxon>Aphididae</taxon>
        <taxon>Sipha</taxon>
    </lineage>
</organism>
<evidence type="ECO:0000256" key="1">
    <source>
        <dbReference type="SAM" id="Phobius"/>
    </source>
</evidence>
<reference evidence="4 5" key="1">
    <citation type="submission" date="2025-04" db="UniProtKB">
        <authorList>
            <consortium name="RefSeq"/>
        </authorList>
    </citation>
    <scope>IDENTIFICATION</scope>
    <source>
        <tissue evidence="4 5">Whole body</tissue>
    </source>
</reference>
<gene>
    <name evidence="4 5" type="primary">LOC112690265</name>
</gene>
<evidence type="ECO:0000313" key="4">
    <source>
        <dbReference type="RefSeq" id="XP_025420019.1"/>
    </source>
</evidence>
<feature type="transmembrane region" description="Helical" evidence="1">
    <location>
        <begin position="113"/>
        <end position="134"/>
    </location>
</feature>
<dbReference type="GeneID" id="112690265"/>
<proteinExistence type="predicted"/>
<keyword evidence="1" id="KW-0812">Transmembrane</keyword>
<dbReference type="OrthoDB" id="6622103at2759"/>